<dbReference type="EMBL" id="SMFZ01000001">
    <property type="protein sequence ID" value="TCK26813.1"/>
    <property type="molecule type" value="Genomic_DNA"/>
</dbReference>
<accession>A0A4R1HZ09</accession>
<evidence type="ECO:0000313" key="1">
    <source>
        <dbReference type="EMBL" id="TCK26813.1"/>
    </source>
</evidence>
<gene>
    <name evidence="1" type="ORF">EV378_2658</name>
</gene>
<name>A0A4R1HZ09_PSEEN</name>
<evidence type="ECO:0000313" key="2">
    <source>
        <dbReference type="Proteomes" id="UP000295560"/>
    </source>
</evidence>
<dbReference type="AlphaFoldDB" id="A0A4R1HZ09"/>
<protein>
    <submittedName>
        <fullName evidence="1">Uncharacterized protein</fullName>
    </submittedName>
</protein>
<proteinExistence type="predicted"/>
<keyword evidence="2" id="KW-1185">Reference proteome</keyword>
<dbReference type="Proteomes" id="UP000295560">
    <property type="component" value="Unassembled WGS sequence"/>
</dbReference>
<sequence>MLWGHLALLVMAAGSILIPELVHAAVRERRGASVPEPSPVQVATPIE</sequence>
<comment type="caution">
    <text evidence="1">The sequence shown here is derived from an EMBL/GenBank/DDBJ whole genome shotgun (WGS) entry which is preliminary data.</text>
</comment>
<reference evidence="1 2" key="1">
    <citation type="submission" date="2019-03" db="EMBL/GenBank/DDBJ databases">
        <title>Sequencing the genomes of 1000 actinobacteria strains.</title>
        <authorList>
            <person name="Klenk H.-P."/>
        </authorList>
    </citation>
    <scope>NUCLEOTIDE SEQUENCE [LARGE SCALE GENOMIC DNA]</scope>
    <source>
        <strain evidence="1 2">DSM 44969</strain>
    </source>
</reference>
<organism evidence="1 2">
    <name type="scientific">Pseudonocardia endophytica</name>
    <dbReference type="NCBI Taxonomy" id="401976"/>
    <lineage>
        <taxon>Bacteria</taxon>
        <taxon>Bacillati</taxon>
        <taxon>Actinomycetota</taxon>
        <taxon>Actinomycetes</taxon>
        <taxon>Pseudonocardiales</taxon>
        <taxon>Pseudonocardiaceae</taxon>
        <taxon>Pseudonocardia</taxon>
    </lineage>
</organism>